<organism evidence="7 8">
    <name type="scientific">Colocasia esculenta</name>
    <name type="common">Wild taro</name>
    <name type="synonym">Arum esculentum</name>
    <dbReference type="NCBI Taxonomy" id="4460"/>
    <lineage>
        <taxon>Eukaryota</taxon>
        <taxon>Viridiplantae</taxon>
        <taxon>Streptophyta</taxon>
        <taxon>Embryophyta</taxon>
        <taxon>Tracheophyta</taxon>
        <taxon>Spermatophyta</taxon>
        <taxon>Magnoliopsida</taxon>
        <taxon>Liliopsida</taxon>
        <taxon>Araceae</taxon>
        <taxon>Aroideae</taxon>
        <taxon>Colocasieae</taxon>
        <taxon>Colocasia</taxon>
    </lineage>
</organism>
<dbReference type="InterPro" id="IPR036249">
    <property type="entry name" value="Thioredoxin-like_sf"/>
</dbReference>
<sequence length="243" mass="27447">MVVKVYGSSRAVSPQRVMLCLLEKGVEFEVVHVDLDAMQHKTPEYLINQPFGKVPYIEDGDFKLYVTWVPKVPLLPRFRARSGCAPGYPGISRLPRESRAIIRYYAAKYEKQGPQLLGKTPEERALVDQWLDVEAMTFDPLVFPIVFNLIILPRLGLPADASAVHSSAEKLDKVLDVYEQRLSKSKYLAGSEFTLADLAHIPATRRLEDAGFACMFANRKHLNAWWEDISSRPSLKKLVNMGA</sequence>
<gene>
    <name evidence="7" type="ORF">Taro_041332</name>
</gene>
<dbReference type="FunFam" id="3.40.30.10:FF:000016">
    <property type="entry name" value="Glutathione S-transferase F2"/>
    <property type="match status" value="1"/>
</dbReference>
<proteinExistence type="inferred from homology"/>
<evidence type="ECO:0000256" key="2">
    <source>
        <dbReference type="ARBA" id="ARBA00012452"/>
    </source>
</evidence>
<feature type="domain" description="GST N-terminal" evidence="5">
    <location>
        <begin position="1"/>
        <end position="113"/>
    </location>
</feature>
<dbReference type="Pfam" id="PF02798">
    <property type="entry name" value="GST_N"/>
    <property type="match status" value="1"/>
</dbReference>
<dbReference type="SFLD" id="SFLDG00358">
    <property type="entry name" value="Main_(cytGST)"/>
    <property type="match status" value="1"/>
</dbReference>
<dbReference type="Gene3D" id="1.20.1050.10">
    <property type="match status" value="1"/>
</dbReference>
<dbReference type="Proteomes" id="UP000652761">
    <property type="component" value="Unassembled WGS sequence"/>
</dbReference>
<reference evidence="7" key="1">
    <citation type="submission" date="2017-07" db="EMBL/GenBank/DDBJ databases">
        <title>Taro Niue Genome Assembly and Annotation.</title>
        <authorList>
            <person name="Atibalentja N."/>
            <person name="Keating K."/>
            <person name="Fields C.J."/>
        </authorList>
    </citation>
    <scope>NUCLEOTIDE SEQUENCE</scope>
    <source>
        <strain evidence="7">Niue_2</strain>
        <tissue evidence="7">Leaf</tissue>
    </source>
</reference>
<dbReference type="EMBL" id="NMUH01004130">
    <property type="protein sequence ID" value="MQM08475.1"/>
    <property type="molecule type" value="Genomic_DNA"/>
</dbReference>
<evidence type="ECO:0000256" key="3">
    <source>
        <dbReference type="ARBA" id="ARBA00022679"/>
    </source>
</evidence>
<dbReference type="InterPro" id="IPR004045">
    <property type="entry name" value="Glutathione_S-Trfase_N"/>
</dbReference>
<dbReference type="Pfam" id="PF00043">
    <property type="entry name" value="GST_C"/>
    <property type="match status" value="1"/>
</dbReference>
<evidence type="ECO:0000256" key="1">
    <source>
        <dbReference type="ARBA" id="ARBA00010128"/>
    </source>
</evidence>
<feature type="domain" description="GST C-terminal" evidence="6">
    <location>
        <begin position="120"/>
        <end position="243"/>
    </location>
</feature>
<dbReference type="InterPro" id="IPR036282">
    <property type="entry name" value="Glutathione-S-Trfase_C_sf"/>
</dbReference>
<protein>
    <recommendedName>
        <fullName evidence="2">glutathione transferase</fullName>
        <ecNumber evidence="2">2.5.1.18</ecNumber>
    </recommendedName>
</protein>
<evidence type="ECO:0000259" key="5">
    <source>
        <dbReference type="PROSITE" id="PS50404"/>
    </source>
</evidence>
<dbReference type="GO" id="GO:0005737">
    <property type="term" value="C:cytoplasm"/>
    <property type="evidence" value="ECO:0007669"/>
    <property type="project" value="TreeGrafter"/>
</dbReference>
<dbReference type="SUPFAM" id="SSF47616">
    <property type="entry name" value="GST C-terminal domain-like"/>
    <property type="match status" value="1"/>
</dbReference>
<dbReference type="InterPro" id="IPR040079">
    <property type="entry name" value="Glutathione_S-Trfase"/>
</dbReference>
<dbReference type="InterPro" id="IPR010987">
    <property type="entry name" value="Glutathione-S-Trfase_C-like"/>
</dbReference>
<dbReference type="InterPro" id="IPR034347">
    <property type="entry name" value="GST_Phi_C"/>
</dbReference>
<comment type="caution">
    <text evidence="7">The sequence shown here is derived from an EMBL/GenBank/DDBJ whole genome shotgun (WGS) entry which is preliminary data.</text>
</comment>
<dbReference type="CDD" id="cd03187">
    <property type="entry name" value="GST_C_Phi"/>
    <property type="match status" value="1"/>
</dbReference>
<dbReference type="GO" id="GO:0009635">
    <property type="term" value="P:response to herbicide"/>
    <property type="evidence" value="ECO:0007669"/>
    <property type="project" value="UniProtKB-ARBA"/>
</dbReference>
<dbReference type="GO" id="GO:0004364">
    <property type="term" value="F:glutathione transferase activity"/>
    <property type="evidence" value="ECO:0007669"/>
    <property type="project" value="UniProtKB-EC"/>
</dbReference>
<dbReference type="Gene3D" id="3.40.30.10">
    <property type="entry name" value="Glutaredoxin"/>
    <property type="match status" value="1"/>
</dbReference>
<name>A0A843WVJ6_COLES</name>
<dbReference type="AlphaFoldDB" id="A0A843WVJ6"/>
<dbReference type="SUPFAM" id="SSF52833">
    <property type="entry name" value="Thioredoxin-like"/>
    <property type="match status" value="1"/>
</dbReference>
<comment type="similarity">
    <text evidence="1">Belongs to the GST superfamily. Phi family.</text>
</comment>
<dbReference type="InterPro" id="IPR004046">
    <property type="entry name" value="GST_C"/>
</dbReference>
<dbReference type="GO" id="GO:0043295">
    <property type="term" value="F:glutathione binding"/>
    <property type="evidence" value="ECO:0007669"/>
    <property type="project" value="TreeGrafter"/>
</dbReference>
<dbReference type="GO" id="GO:0006749">
    <property type="term" value="P:glutathione metabolic process"/>
    <property type="evidence" value="ECO:0007669"/>
    <property type="project" value="TreeGrafter"/>
</dbReference>
<keyword evidence="8" id="KW-1185">Reference proteome</keyword>
<dbReference type="PROSITE" id="PS50405">
    <property type="entry name" value="GST_CTER"/>
    <property type="match status" value="1"/>
</dbReference>
<dbReference type="PANTHER" id="PTHR43900:SF54">
    <property type="entry name" value="GLUTATHIONE S-TRANSFERASE F12"/>
    <property type="match status" value="1"/>
</dbReference>
<dbReference type="PROSITE" id="PS50404">
    <property type="entry name" value="GST_NTER"/>
    <property type="match status" value="1"/>
</dbReference>
<evidence type="ECO:0000313" key="7">
    <source>
        <dbReference type="EMBL" id="MQM08475.1"/>
    </source>
</evidence>
<dbReference type="SFLD" id="SFLDS00019">
    <property type="entry name" value="Glutathione_Transferase_(cytos"/>
    <property type="match status" value="1"/>
</dbReference>
<comment type="catalytic activity">
    <reaction evidence="4">
        <text>RX + glutathione = an S-substituted glutathione + a halide anion + H(+)</text>
        <dbReference type="Rhea" id="RHEA:16437"/>
        <dbReference type="ChEBI" id="CHEBI:15378"/>
        <dbReference type="ChEBI" id="CHEBI:16042"/>
        <dbReference type="ChEBI" id="CHEBI:17792"/>
        <dbReference type="ChEBI" id="CHEBI:57925"/>
        <dbReference type="ChEBI" id="CHEBI:90779"/>
        <dbReference type="EC" id="2.5.1.18"/>
    </reaction>
</comment>
<dbReference type="OrthoDB" id="422574at2759"/>
<evidence type="ECO:0000256" key="4">
    <source>
        <dbReference type="ARBA" id="ARBA00047960"/>
    </source>
</evidence>
<dbReference type="FunFam" id="1.20.1050.10:FF:000004">
    <property type="entry name" value="Glutathione S-transferase F2"/>
    <property type="match status" value="1"/>
</dbReference>
<dbReference type="EC" id="2.5.1.18" evidence="2"/>
<accession>A0A843WVJ6</accession>
<evidence type="ECO:0000259" key="6">
    <source>
        <dbReference type="PROSITE" id="PS50405"/>
    </source>
</evidence>
<keyword evidence="3" id="KW-0808">Transferase</keyword>
<dbReference type="PANTHER" id="PTHR43900">
    <property type="entry name" value="GLUTATHIONE S-TRANSFERASE RHO"/>
    <property type="match status" value="1"/>
</dbReference>
<evidence type="ECO:0000313" key="8">
    <source>
        <dbReference type="Proteomes" id="UP000652761"/>
    </source>
</evidence>